<protein>
    <recommendedName>
        <fullName evidence="1">Amidase domain-containing protein</fullName>
    </recommendedName>
</protein>
<name>A0A2R6WJB7_MARPO</name>
<feature type="domain" description="Amidase" evidence="1">
    <location>
        <begin position="104"/>
        <end position="256"/>
    </location>
</feature>
<dbReference type="PANTHER" id="PTHR46310">
    <property type="entry name" value="AMIDASE 1"/>
    <property type="match status" value="1"/>
</dbReference>
<dbReference type="Gramene" id="Mp5g17970.1">
    <property type="protein sequence ID" value="Mp5g17970.1.cds"/>
    <property type="gene ID" value="Mp5g17970"/>
</dbReference>
<dbReference type="Gene3D" id="3.90.1300.10">
    <property type="entry name" value="Amidase signature (AS) domain"/>
    <property type="match status" value="1"/>
</dbReference>
<evidence type="ECO:0000313" key="2">
    <source>
        <dbReference type="EMBL" id="PTQ33957.1"/>
    </source>
</evidence>
<dbReference type="Pfam" id="PF01425">
    <property type="entry name" value="Amidase"/>
    <property type="match status" value="1"/>
</dbReference>
<dbReference type="EMBL" id="KZ772756">
    <property type="protein sequence ID" value="PTQ33957.1"/>
    <property type="molecule type" value="Genomic_DNA"/>
</dbReference>
<organism evidence="2 3">
    <name type="scientific">Marchantia polymorpha</name>
    <name type="common">Common liverwort</name>
    <name type="synonym">Marchantia aquatica</name>
    <dbReference type="NCBI Taxonomy" id="3197"/>
    <lineage>
        <taxon>Eukaryota</taxon>
        <taxon>Viridiplantae</taxon>
        <taxon>Streptophyta</taxon>
        <taxon>Embryophyta</taxon>
        <taxon>Marchantiophyta</taxon>
        <taxon>Marchantiopsida</taxon>
        <taxon>Marchantiidae</taxon>
        <taxon>Marchantiales</taxon>
        <taxon>Marchantiaceae</taxon>
        <taxon>Marchantia</taxon>
    </lineage>
</organism>
<keyword evidence="3" id="KW-1185">Reference proteome</keyword>
<accession>A0A2R6WJB7</accession>
<dbReference type="Proteomes" id="UP000244005">
    <property type="component" value="Unassembled WGS sequence"/>
</dbReference>
<gene>
    <name evidence="2" type="ORF">MARPO_0084s0044</name>
</gene>
<dbReference type="OrthoDB" id="245563at2759"/>
<dbReference type="AlphaFoldDB" id="A0A2R6WJB7"/>
<sequence length="517" mass="56246">MSGWLGNFLMWKSGKTFPEKPPKVNDSLSKSFSGFSPFSGFAGFPVDGFPKNLLWVMGLGVGGIIILIRRRGKHVFCCRGDYKAFIQQLVLAPPGPASPSSPRALKNLKFAVKDAFDIEKYVTGFGSPEWTRTHDPATRSAVAVSVLVQAGATCVGKTNMDEMGFSLDGYTHESYNKPVNPAAPCHMVGGSSGGSAVAVAAGLVDFALGIDTLGDVRLPAACCGILGFRASHGAVSTVGVLPVAQSFDAVGWFAKDPHILRQVGLVLLQFPLREELRAPRRIYVADDLFKNSAFLIEHSLDVLLRAVVKVFGRQVLHHINMGELLTDKLPTLKAFSNVEERLVDTGGTEAYSVIRDCMLMLYRDEFLRNHHDWLDKLKPKLGKGISGKVRASYELTSSTHLVPTAKRVREEVRAAFSDLLKHETVLVLPAIPGTPPCLNAEDRVREKFLQDTSLLMCLGSMSGGPQVSLPTGEVDGLPVSVSILTRINGDRLLFDTVQYLFPAIAEETQGTRKVLRI</sequence>
<dbReference type="InterPro" id="IPR023631">
    <property type="entry name" value="Amidase_dom"/>
</dbReference>
<dbReference type="SUPFAM" id="SSF75304">
    <property type="entry name" value="Amidase signature (AS) enzymes"/>
    <property type="match status" value="1"/>
</dbReference>
<dbReference type="InterPro" id="IPR036928">
    <property type="entry name" value="AS_sf"/>
</dbReference>
<evidence type="ECO:0000259" key="1">
    <source>
        <dbReference type="Pfam" id="PF01425"/>
    </source>
</evidence>
<reference evidence="3" key="1">
    <citation type="journal article" date="2017" name="Cell">
        <title>Insights into land plant evolution garnered from the Marchantia polymorpha genome.</title>
        <authorList>
            <person name="Bowman J.L."/>
            <person name="Kohchi T."/>
            <person name="Yamato K.T."/>
            <person name="Jenkins J."/>
            <person name="Shu S."/>
            <person name="Ishizaki K."/>
            <person name="Yamaoka S."/>
            <person name="Nishihama R."/>
            <person name="Nakamura Y."/>
            <person name="Berger F."/>
            <person name="Adam C."/>
            <person name="Aki S.S."/>
            <person name="Althoff F."/>
            <person name="Araki T."/>
            <person name="Arteaga-Vazquez M.A."/>
            <person name="Balasubrmanian S."/>
            <person name="Barry K."/>
            <person name="Bauer D."/>
            <person name="Boehm C.R."/>
            <person name="Briginshaw L."/>
            <person name="Caballero-Perez J."/>
            <person name="Catarino B."/>
            <person name="Chen F."/>
            <person name="Chiyoda S."/>
            <person name="Chovatia M."/>
            <person name="Davies K.M."/>
            <person name="Delmans M."/>
            <person name="Demura T."/>
            <person name="Dierschke T."/>
            <person name="Dolan L."/>
            <person name="Dorantes-Acosta A.E."/>
            <person name="Eklund D.M."/>
            <person name="Florent S.N."/>
            <person name="Flores-Sandoval E."/>
            <person name="Fujiyama A."/>
            <person name="Fukuzawa H."/>
            <person name="Galik B."/>
            <person name="Grimanelli D."/>
            <person name="Grimwood J."/>
            <person name="Grossniklaus U."/>
            <person name="Hamada T."/>
            <person name="Haseloff J."/>
            <person name="Hetherington A.J."/>
            <person name="Higo A."/>
            <person name="Hirakawa Y."/>
            <person name="Hundley H.N."/>
            <person name="Ikeda Y."/>
            <person name="Inoue K."/>
            <person name="Inoue S.I."/>
            <person name="Ishida S."/>
            <person name="Jia Q."/>
            <person name="Kakita M."/>
            <person name="Kanazawa T."/>
            <person name="Kawai Y."/>
            <person name="Kawashima T."/>
            <person name="Kennedy M."/>
            <person name="Kinose K."/>
            <person name="Kinoshita T."/>
            <person name="Kohara Y."/>
            <person name="Koide E."/>
            <person name="Komatsu K."/>
            <person name="Kopischke S."/>
            <person name="Kubo M."/>
            <person name="Kyozuka J."/>
            <person name="Lagercrantz U."/>
            <person name="Lin S.S."/>
            <person name="Lindquist E."/>
            <person name="Lipzen A.M."/>
            <person name="Lu C.W."/>
            <person name="De Luna E."/>
            <person name="Martienssen R.A."/>
            <person name="Minamino N."/>
            <person name="Mizutani M."/>
            <person name="Mizutani M."/>
            <person name="Mochizuki N."/>
            <person name="Monte I."/>
            <person name="Mosher R."/>
            <person name="Nagasaki H."/>
            <person name="Nakagami H."/>
            <person name="Naramoto S."/>
            <person name="Nishitani K."/>
            <person name="Ohtani M."/>
            <person name="Okamoto T."/>
            <person name="Okumura M."/>
            <person name="Phillips J."/>
            <person name="Pollak B."/>
            <person name="Reinders A."/>
            <person name="Rovekamp M."/>
            <person name="Sano R."/>
            <person name="Sawa S."/>
            <person name="Schmid M.W."/>
            <person name="Shirakawa M."/>
            <person name="Solano R."/>
            <person name="Spunde A."/>
            <person name="Suetsugu N."/>
            <person name="Sugano S."/>
            <person name="Sugiyama A."/>
            <person name="Sun R."/>
            <person name="Suzuki Y."/>
            <person name="Takenaka M."/>
            <person name="Takezawa D."/>
            <person name="Tomogane H."/>
            <person name="Tsuzuki M."/>
            <person name="Ueda T."/>
            <person name="Umeda M."/>
            <person name="Ward J.M."/>
            <person name="Watanabe Y."/>
            <person name="Yazaki K."/>
            <person name="Yokoyama R."/>
            <person name="Yoshitake Y."/>
            <person name="Yotsui I."/>
            <person name="Zachgo S."/>
            <person name="Schmutz J."/>
        </authorList>
    </citation>
    <scope>NUCLEOTIDE SEQUENCE [LARGE SCALE GENOMIC DNA]</scope>
    <source>
        <strain evidence="3">Tak-1</strain>
    </source>
</reference>
<dbReference type="PANTHER" id="PTHR46310:SF7">
    <property type="entry name" value="AMIDASE 1"/>
    <property type="match status" value="1"/>
</dbReference>
<evidence type="ECO:0000313" key="3">
    <source>
        <dbReference type="Proteomes" id="UP000244005"/>
    </source>
</evidence>
<proteinExistence type="predicted"/>